<dbReference type="InterPro" id="IPR003790">
    <property type="entry name" value="GHL10"/>
</dbReference>
<reference evidence="3 4" key="1">
    <citation type="journal article" date="2005" name="Genome Res.">
        <title>Comparative and functional genomic analyses of the pathogenicity of phytopathogen Xanthomonas campestris pv. campestris.</title>
        <authorList>
            <person name="Qian W."/>
            <person name="Jia Y."/>
            <person name="Ren S.X."/>
            <person name="He Y.Q."/>
            <person name="Feng J.X."/>
            <person name="Lu L.F."/>
            <person name="Sun Q."/>
            <person name="Ying G."/>
            <person name="Tang D.J."/>
            <person name="Tang H."/>
            <person name="Wu W."/>
            <person name="Hao P."/>
            <person name="Wang L."/>
            <person name="Jiang B.L."/>
            <person name="Zeng S."/>
            <person name="Gu W.Y."/>
            <person name="Lu G."/>
            <person name="Rong L."/>
            <person name="Tian Y."/>
            <person name="Yao Z."/>
            <person name="Fu G."/>
            <person name="Chen B."/>
            <person name="Fang R."/>
            <person name="Qiang B."/>
            <person name="Chen Z."/>
            <person name="Zhao G.P."/>
            <person name="Tang J.L."/>
            <person name="He C."/>
        </authorList>
    </citation>
    <scope>NUCLEOTIDE SEQUENCE [LARGE SCALE GENOMIC DNA]</scope>
    <source>
        <strain evidence="3 4">8004</strain>
    </source>
</reference>
<dbReference type="AlphaFoldDB" id="A0A0H2X4S1"/>
<gene>
    <name evidence="3" type="ordered locus">XC_0419</name>
</gene>
<dbReference type="Pfam" id="PF02638">
    <property type="entry name" value="GHL10"/>
    <property type="match status" value="1"/>
</dbReference>
<dbReference type="SUPFAM" id="SSF51445">
    <property type="entry name" value="(Trans)glycosidases"/>
    <property type="match status" value="1"/>
</dbReference>
<dbReference type="InterPro" id="IPR017853">
    <property type="entry name" value="GH"/>
</dbReference>
<evidence type="ECO:0000259" key="2">
    <source>
        <dbReference type="Pfam" id="PF02638"/>
    </source>
</evidence>
<dbReference type="KEGG" id="xcb:XC_0419"/>
<sequence>MACGWHWLALLADNRRERNMHKMLDEYDHAGGSTRAAAQSDLPQADDGAPAALACGPDAIGRRRFLGLGSAAIAASVAGVPARAALPARGQMRATWVTSVLNLDWPSAASARVADPVARVMLQQQELLAILDQAQALHLNTLVFQVKPCADALYRSRILPWSPVLTGVHGKDPGFDPLAFLLRHAHARGIQVHAWLNPYRVSTNISQATRDALSAASRDSPPSVYVQHPEWVGVAANRLVLDPGIPAVRRWICAVVAELIVRYNVDGVQFDDYFYSETAQSPLDDAQTYARHGAGFVDKGDWRRHNTYRLMREVGTTIRTIRPSVAFGVSPAGVWRNVQDDPQGSQTQAGAPSFDVAYADTRRWVREELVDYIVPQIYWPFARQIVRYDTIARWWADTVGSGRVHLYIGMALYKVGIANALEPDWTIAGGVPEIARQLDLNAALPQIRGCMLFRQGFIAQPQTGQVMDYLKLRWQGS</sequence>
<protein>
    <recommendedName>
        <fullName evidence="2">Glycosyl hydrolase-like 10 domain-containing protein</fullName>
    </recommendedName>
</protein>
<dbReference type="PANTHER" id="PTHR43405:SF1">
    <property type="entry name" value="GLYCOSYL HYDROLASE DIGH"/>
    <property type="match status" value="1"/>
</dbReference>
<dbReference type="InterPro" id="IPR052177">
    <property type="entry name" value="Divisome_Glycosyl_Hydrolase"/>
</dbReference>
<dbReference type="PANTHER" id="PTHR43405">
    <property type="entry name" value="GLYCOSYL HYDROLASE DIGH"/>
    <property type="match status" value="1"/>
</dbReference>
<accession>A0A0H2X4S1</accession>
<name>A0A0H2X4S1_XANC8</name>
<keyword evidence="1" id="KW-0732">Signal</keyword>
<dbReference type="EMBL" id="CP000050">
    <property type="protein sequence ID" value="AAY47503.1"/>
    <property type="molecule type" value="Genomic_DNA"/>
</dbReference>
<dbReference type="HOGENOM" id="CLU_019247_0_1_6"/>
<proteinExistence type="predicted"/>
<evidence type="ECO:0000313" key="4">
    <source>
        <dbReference type="Proteomes" id="UP000000420"/>
    </source>
</evidence>
<organism evidence="3 4">
    <name type="scientific">Xanthomonas campestris pv. campestris (strain 8004)</name>
    <dbReference type="NCBI Taxonomy" id="314565"/>
    <lineage>
        <taxon>Bacteria</taxon>
        <taxon>Pseudomonadati</taxon>
        <taxon>Pseudomonadota</taxon>
        <taxon>Gammaproteobacteria</taxon>
        <taxon>Lysobacterales</taxon>
        <taxon>Lysobacteraceae</taxon>
        <taxon>Xanthomonas</taxon>
    </lineage>
</organism>
<dbReference type="Proteomes" id="UP000000420">
    <property type="component" value="Chromosome"/>
</dbReference>
<evidence type="ECO:0000256" key="1">
    <source>
        <dbReference type="ARBA" id="ARBA00022729"/>
    </source>
</evidence>
<dbReference type="Gene3D" id="3.20.20.80">
    <property type="entry name" value="Glycosidases"/>
    <property type="match status" value="1"/>
</dbReference>
<evidence type="ECO:0000313" key="3">
    <source>
        <dbReference type="EMBL" id="AAY47503.1"/>
    </source>
</evidence>
<feature type="domain" description="Glycosyl hydrolase-like 10" evidence="2">
    <location>
        <begin position="91"/>
        <end position="426"/>
    </location>
</feature>